<dbReference type="OrthoDB" id="10042078at2759"/>
<reference evidence="1" key="1">
    <citation type="submission" date="2022-03" db="EMBL/GenBank/DDBJ databases">
        <authorList>
            <person name="Martin C."/>
        </authorList>
    </citation>
    <scope>NUCLEOTIDE SEQUENCE</scope>
</reference>
<comment type="caution">
    <text evidence="1">The sequence shown here is derived from an EMBL/GenBank/DDBJ whole genome shotgun (WGS) entry which is preliminary data.</text>
</comment>
<protein>
    <submittedName>
        <fullName evidence="1">Uncharacterized protein</fullName>
    </submittedName>
</protein>
<dbReference type="AlphaFoldDB" id="A0A8J1XXY1"/>
<dbReference type="PANTHER" id="PTHR16897">
    <property type="entry name" value="OS10G0105400 PROTEIN"/>
    <property type="match status" value="1"/>
</dbReference>
<proteinExistence type="predicted"/>
<gene>
    <name evidence="1" type="ORF">OFUS_LOCUS16213</name>
</gene>
<dbReference type="EMBL" id="CAIIXF020000008">
    <property type="protein sequence ID" value="CAH1791083.1"/>
    <property type="molecule type" value="Genomic_DNA"/>
</dbReference>
<name>A0A8J1XXY1_OWEFU</name>
<dbReference type="PANTHER" id="PTHR16897:SF2">
    <property type="entry name" value="OS03G0226600 PROTEIN"/>
    <property type="match status" value="1"/>
</dbReference>
<evidence type="ECO:0000313" key="2">
    <source>
        <dbReference type="Proteomes" id="UP000749559"/>
    </source>
</evidence>
<dbReference type="Proteomes" id="UP000749559">
    <property type="component" value="Unassembled WGS sequence"/>
</dbReference>
<feature type="non-terminal residue" evidence="1">
    <location>
        <position position="978"/>
    </location>
</feature>
<accession>A0A8J1XXY1</accession>
<evidence type="ECO:0000313" key="1">
    <source>
        <dbReference type="EMBL" id="CAH1791083.1"/>
    </source>
</evidence>
<sequence>MESYTWSIQRLDSTVFMKPLQLPKGQLFGVHDGLNLQDGDEFFVIVQGVNSLGYVHTERSDGITIRQEPLMPGIVRDGPVFGVDFNVQPSITELWGNWDAFGKTKEENPDLIDGGNPDIDPRIGGHQEIIYYEVAVGNDRRYPNTRTNIHPYVRVDLNQTWHFTDLELLPEIGHYYITVRGIGSSSASRTQTSNGIRVGVGGTVVKQGKLQLASCIPSTRDISFSWEGFEFGLPVMFYQWGISSNLSAVNNLTCQQLQLFEHKETENSVFLNAFDIQPMINVLKTTFVEQNGLKMQHGKAYLVVVIATDESAICSMVTKEILVDTTPPISGVIKVGPENNLGVMFADQSDRMTVSWQNYNDPDSSMENYRLTLFEGGLCTGGDMRTPSIAITDAIILEPDASEYTFYQLYLKNDRPYFVHLEASNCAGLIVSNYTVPILLDQQPPIPGDVKDGTDFSTDIEFQNSTTFINASFLHQLKPSGGADICPENIIDLTLANWNKINHVGIWGVDGNVIHDKHQSRSKNGVLELIMMPDVKTTRMLAGALDREIDGTSGKYKFEVKAASSELYGVTSVVLREGPPGVFVDYDINITEHIVSGNGSLSMRSSDGSVTPVDAFPYTLDDDSYKGPLNASTLQNSCGFQLHPALPCDNTSYATLWCTWLADPKQSKFEIIALEFDPSTALHTYTIILNKESNSIQLAVDGKVKTTMYQIPKLDAPCLLSMAVRNKDLFYPETYDPFNRPHVRASFYKISLPQGKGTHCNYGKPFQNTGTGITIFSMGLGTNKNETDVIPFQEVVETCLPCSSACDALFCDASCVEPMKMYTIIWDDLDLEDKQYVSTNNTYENRTVAATYFVHVKSLTGSGLYTSATSNGITIDTSGPLVDILYHVDISVSDKNRVVHQGQNHTIAARWDAYDMESQVVGFEWAIGTEPFATDIQSYRWMGNQKLGKSDDLSAVLQDGHTYYVSVRVTNRAGGQTV</sequence>
<keyword evidence="2" id="KW-1185">Reference proteome</keyword>
<organism evidence="1 2">
    <name type="scientific">Owenia fusiformis</name>
    <name type="common">Polychaete worm</name>
    <dbReference type="NCBI Taxonomy" id="6347"/>
    <lineage>
        <taxon>Eukaryota</taxon>
        <taxon>Metazoa</taxon>
        <taxon>Spiralia</taxon>
        <taxon>Lophotrochozoa</taxon>
        <taxon>Annelida</taxon>
        <taxon>Polychaeta</taxon>
        <taxon>Sedentaria</taxon>
        <taxon>Canalipalpata</taxon>
        <taxon>Sabellida</taxon>
        <taxon>Oweniida</taxon>
        <taxon>Oweniidae</taxon>
        <taxon>Owenia</taxon>
    </lineage>
</organism>